<dbReference type="PROSITE" id="PS50011">
    <property type="entry name" value="PROTEIN_KINASE_DOM"/>
    <property type="match status" value="1"/>
</dbReference>
<sequence>MQAGKKNNNNNNIRYELLRSIELDYILINAIKNKNDNTDEIFSQIENNEILTNDEKNKLKQRFILRKDIYNIAVTKDHVCERCDRNKNISSRNNTTQSSKEKRHATMNGCQHCTSEFIREQFGTWTSGNEKIDREIQETQLNSTVVPLTLGDSPRTIEWIPFEGLLDVKPLKISGGGVKVYKAVWSKGFAQSFDFDKRIILRVPQTRVVLRHLVKSEQINEDFLKKLKEHLLLQSRRFDIVDTLGITKNPQTGDYLLVEYEMKENLKAYILENYATITWAEIYDIFTNLSRTLFEIHHLGITHRNIHWENILLREYDNAWVFSEPNNNNTPSNSLYGSLPFMAPEILKEGEYSAKSDIYAFGMLMYMVVTIGSFTNYMIDEFDLIYRICNGRWPIIPSATNAAQKEYLELVERCLKSDPAKRPDARELLEFFCRETKIQEQKQQFSSFENLVYTEIPRETNNFGVSKYHSVDEIRNYLNKRQQDDDEEPTKQLSRHQKFPSSDFNSSTLLAESVNDTTTIESGGLDDIQNFEILLNEKFQLDSEIDDTDGVGESSLFMIGSEFRSSFLNQKSNNYMNSDEYITYKEQRQPS</sequence>
<evidence type="ECO:0000259" key="2">
    <source>
        <dbReference type="PROSITE" id="PS50011"/>
    </source>
</evidence>
<evidence type="ECO:0000256" key="1">
    <source>
        <dbReference type="SAM" id="MobiDB-lite"/>
    </source>
</evidence>
<dbReference type="Proteomes" id="UP000789508">
    <property type="component" value="Unassembled WGS sequence"/>
</dbReference>
<feature type="domain" description="Protein kinase" evidence="2">
    <location>
        <begin position="178"/>
        <end position="438"/>
    </location>
</feature>
<organism evidence="3 4">
    <name type="scientific">Ambispora leptoticha</name>
    <dbReference type="NCBI Taxonomy" id="144679"/>
    <lineage>
        <taxon>Eukaryota</taxon>
        <taxon>Fungi</taxon>
        <taxon>Fungi incertae sedis</taxon>
        <taxon>Mucoromycota</taxon>
        <taxon>Glomeromycotina</taxon>
        <taxon>Glomeromycetes</taxon>
        <taxon>Archaeosporales</taxon>
        <taxon>Ambisporaceae</taxon>
        <taxon>Ambispora</taxon>
    </lineage>
</organism>
<dbReference type="AlphaFoldDB" id="A0A9N9GXU9"/>
<dbReference type="Pfam" id="PF00069">
    <property type="entry name" value="Pkinase"/>
    <property type="match status" value="1"/>
</dbReference>
<feature type="region of interest" description="Disordered" evidence="1">
    <location>
        <begin position="480"/>
        <end position="504"/>
    </location>
</feature>
<dbReference type="PANTHER" id="PTHR24362:SF309">
    <property type="entry name" value="PROTEIN KINASE DOMAIN-CONTAINING PROTEIN"/>
    <property type="match status" value="1"/>
</dbReference>
<gene>
    <name evidence="3" type="ORF">ALEPTO_LOCUS9761</name>
</gene>
<comment type="caution">
    <text evidence="3">The sequence shown here is derived from an EMBL/GenBank/DDBJ whole genome shotgun (WGS) entry which is preliminary data.</text>
</comment>
<dbReference type="SUPFAM" id="SSF56112">
    <property type="entry name" value="Protein kinase-like (PK-like)"/>
    <property type="match status" value="1"/>
</dbReference>
<evidence type="ECO:0000313" key="4">
    <source>
        <dbReference type="Proteomes" id="UP000789508"/>
    </source>
</evidence>
<keyword evidence="4" id="KW-1185">Reference proteome</keyword>
<feature type="non-terminal residue" evidence="3">
    <location>
        <position position="591"/>
    </location>
</feature>
<dbReference type="GO" id="GO:0005524">
    <property type="term" value="F:ATP binding"/>
    <property type="evidence" value="ECO:0007669"/>
    <property type="project" value="InterPro"/>
</dbReference>
<reference evidence="3" key="1">
    <citation type="submission" date="2021-06" db="EMBL/GenBank/DDBJ databases">
        <authorList>
            <person name="Kallberg Y."/>
            <person name="Tangrot J."/>
            <person name="Rosling A."/>
        </authorList>
    </citation>
    <scope>NUCLEOTIDE SEQUENCE</scope>
    <source>
        <strain evidence="3">FL130A</strain>
    </source>
</reference>
<evidence type="ECO:0000313" key="3">
    <source>
        <dbReference type="EMBL" id="CAG8642649.1"/>
    </source>
</evidence>
<dbReference type="InterPro" id="IPR011009">
    <property type="entry name" value="Kinase-like_dom_sf"/>
</dbReference>
<dbReference type="Gene3D" id="1.10.510.10">
    <property type="entry name" value="Transferase(Phosphotransferase) domain 1"/>
    <property type="match status" value="1"/>
</dbReference>
<dbReference type="OrthoDB" id="346907at2759"/>
<dbReference type="InterPro" id="IPR000719">
    <property type="entry name" value="Prot_kinase_dom"/>
</dbReference>
<dbReference type="EMBL" id="CAJVPS010008373">
    <property type="protein sequence ID" value="CAG8642649.1"/>
    <property type="molecule type" value="Genomic_DNA"/>
</dbReference>
<proteinExistence type="predicted"/>
<name>A0A9N9GXU9_9GLOM</name>
<dbReference type="GO" id="GO:0004672">
    <property type="term" value="F:protein kinase activity"/>
    <property type="evidence" value="ECO:0007669"/>
    <property type="project" value="InterPro"/>
</dbReference>
<accession>A0A9N9GXU9</accession>
<protein>
    <submittedName>
        <fullName evidence="3">3738_t:CDS:1</fullName>
    </submittedName>
</protein>
<dbReference type="PANTHER" id="PTHR24362">
    <property type="entry name" value="SERINE/THREONINE-PROTEIN KINASE NEK"/>
    <property type="match status" value="1"/>
</dbReference>